<name>A0A1H0X4X1_9PSEU</name>
<dbReference type="PROSITE" id="PS51201">
    <property type="entry name" value="RCK_N"/>
    <property type="match status" value="1"/>
</dbReference>
<keyword evidence="3" id="KW-1185">Reference proteome</keyword>
<accession>A0A1H0X4X1</accession>
<dbReference type="GO" id="GO:0006813">
    <property type="term" value="P:potassium ion transport"/>
    <property type="evidence" value="ECO:0007669"/>
    <property type="project" value="InterPro"/>
</dbReference>
<evidence type="ECO:0000259" key="1">
    <source>
        <dbReference type="PROSITE" id="PS51201"/>
    </source>
</evidence>
<protein>
    <submittedName>
        <fullName evidence="2">TrkA-N domain-containing protein</fullName>
    </submittedName>
</protein>
<dbReference type="InterPro" id="IPR036291">
    <property type="entry name" value="NAD(P)-bd_dom_sf"/>
</dbReference>
<dbReference type="EMBL" id="FNIX01000035">
    <property type="protein sequence ID" value="SDP97952.1"/>
    <property type="molecule type" value="Genomic_DNA"/>
</dbReference>
<dbReference type="OrthoDB" id="3696656at2"/>
<dbReference type="InterPro" id="IPR050721">
    <property type="entry name" value="Trk_Ktr_HKT_K-transport"/>
</dbReference>
<proteinExistence type="predicted"/>
<reference evidence="3" key="1">
    <citation type="submission" date="2016-10" db="EMBL/GenBank/DDBJ databases">
        <authorList>
            <person name="Varghese N."/>
            <person name="Submissions S."/>
        </authorList>
    </citation>
    <scope>NUCLEOTIDE SEQUENCE [LARGE SCALE GENOMIC DNA]</scope>
    <source>
        <strain evidence="3">CGMCC 4.6609</strain>
    </source>
</reference>
<evidence type="ECO:0000313" key="3">
    <source>
        <dbReference type="Proteomes" id="UP000199691"/>
    </source>
</evidence>
<dbReference type="STRING" id="641025.SAMN05421507_1352"/>
<dbReference type="PANTHER" id="PTHR43833">
    <property type="entry name" value="POTASSIUM CHANNEL PROTEIN 2-RELATED-RELATED"/>
    <property type="match status" value="1"/>
</dbReference>
<dbReference type="PANTHER" id="PTHR43833:SF9">
    <property type="entry name" value="POTASSIUM CHANNEL PROTEIN YUGO-RELATED"/>
    <property type="match status" value="1"/>
</dbReference>
<dbReference type="Proteomes" id="UP000199691">
    <property type="component" value="Unassembled WGS sequence"/>
</dbReference>
<dbReference type="RefSeq" id="WP_090105340.1">
    <property type="nucleotide sequence ID" value="NZ_FNIX01000035.1"/>
</dbReference>
<dbReference type="SUPFAM" id="SSF51735">
    <property type="entry name" value="NAD(P)-binding Rossmann-fold domains"/>
    <property type="match status" value="1"/>
</dbReference>
<dbReference type="Pfam" id="PF02254">
    <property type="entry name" value="TrkA_N"/>
    <property type="match status" value="1"/>
</dbReference>
<dbReference type="Gene3D" id="3.40.50.720">
    <property type="entry name" value="NAD(P)-binding Rossmann-like Domain"/>
    <property type="match status" value="1"/>
</dbReference>
<dbReference type="AlphaFoldDB" id="A0A1H0X4X1"/>
<feature type="domain" description="RCK N-terminal" evidence="1">
    <location>
        <begin position="2"/>
        <end position="121"/>
    </location>
</feature>
<sequence>MTAHILVIGYGDTGRHAVNAALAVQPDARMTVLDLDCVAAAEAWANGADAVAGDGRDPCSLDDAAADLADHVIIAVPDDLDAFLITRAVRPLNPHAVIVAVIREPANHAIFAFDGTVTVHLGRTDGGRT</sequence>
<dbReference type="InterPro" id="IPR003148">
    <property type="entry name" value="RCK_N"/>
</dbReference>
<gene>
    <name evidence="2" type="ORF">SAMN05421507_1352</name>
</gene>
<organism evidence="2 3">
    <name type="scientific">Lentzea jiangxiensis</name>
    <dbReference type="NCBI Taxonomy" id="641025"/>
    <lineage>
        <taxon>Bacteria</taxon>
        <taxon>Bacillati</taxon>
        <taxon>Actinomycetota</taxon>
        <taxon>Actinomycetes</taxon>
        <taxon>Pseudonocardiales</taxon>
        <taxon>Pseudonocardiaceae</taxon>
        <taxon>Lentzea</taxon>
    </lineage>
</organism>
<evidence type="ECO:0000313" key="2">
    <source>
        <dbReference type="EMBL" id="SDP97952.1"/>
    </source>
</evidence>